<feature type="region of interest" description="Disordered" evidence="6">
    <location>
        <begin position="45"/>
        <end position="90"/>
    </location>
</feature>
<feature type="region of interest" description="Disordered" evidence="6">
    <location>
        <begin position="138"/>
        <end position="167"/>
    </location>
</feature>
<gene>
    <name evidence="8" type="ORF">J7T54_002894</name>
</gene>
<dbReference type="GeneID" id="75829400"/>
<evidence type="ECO:0000313" key="9">
    <source>
        <dbReference type="Proteomes" id="UP001055219"/>
    </source>
</evidence>
<evidence type="ECO:0000256" key="4">
    <source>
        <dbReference type="ARBA" id="ARBA00023163"/>
    </source>
</evidence>
<dbReference type="EMBL" id="JAGIXG020000063">
    <property type="protein sequence ID" value="KAI6778626.1"/>
    <property type="molecule type" value="Genomic_DNA"/>
</dbReference>
<dbReference type="GO" id="GO:0000981">
    <property type="term" value="F:DNA-binding transcription factor activity, RNA polymerase II-specific"/>
    <property type="evidence" value="ECO:0007669"/>
    <property type="project" value="InterPro"/>
</dbReference>
<reference evidence="8" key="2">
    <citation type="submission" date="2022-07" db="EMBL/GenBank/DDBJ databases">
        <authorList>
            <person name="Goncalves M.F.M."/>
            <person name="Hilario S."/>
            <person name="Van De Peer Y."/>
            <person name="Esteves A.C."/>
            <person name="Alves A."/>
        </authorList>
    </citation>
    <scope>NUCLEOTIDE SEQUENCE</scope>
    <source>
        <strain evidence="8">MUM 19.33</strain>
    </source>
</reference>
<comment type="caution">
    <text evidence="8">The sequence shown here is derived from an EMBL/GenBank/DDBJ whole genome shotgun (WGS) entry which is preliminary data.</text>
</comment>
<dbReference type="PROSITE" id="PS50048">
    <property type="entry name" value="ZN2_CY6_FUNGAL_2"/>
    <property type="match status" value="1"/>
</dbReference>
<organism evidence="8 9">
    <name type="scientific">Emericellopsis cladophorae</name>
    <dbReference type="NCBI Taxonomy" id="2686198"/>
    <lineage>
        <taxon>Eukaryota</taxon>
        <taxon>Fungi</taxon>
        <taxon>Dikarya</taxon>
        <taxon>Ascomycota</taxon>
        <taxon>Pezizomycotina</taxon>
        <taxon>Sordariomycetes</taxon>
        <taxon>Hypocreomycetidae</taxon>
        <taxon>Hypocreales</taxon>
        <taxon>Bionectriaceae</taxon>
        <taxon>Emericellopsis</taxon>
    </lineage>
</organism>
<evidence type="ECO:0000256" key="2">
    <source>
        <dbReference type="ARBA" id="ARBA00023015"/>
    </source>
</evidence>
<dbReference type="Proteomes" id="UP001055219">
    <property type="component" value="Unassembled WGS sequence"/>
</dbReference>
<evidence type="ECO:0000256" key="6">
    <source>
        <dbReference type="SAM" id="MobiDB-lite"/>
    </source>
</evidence>
<dbReference type="CDD" id="cd00067">
    <property type="entry name" value="GAL4"/>
    <property type="match status" value="1"/>
</dbReference>
<dbReference type="SMART" id="SM00066">
    <property type="entry name" value="GAL4"/>
    <property type="match status" value="1"/>
</dbReference>
<dbReference type="GO" id="GO:0008270">
    <property type="term" value="F:zinc ion binding"/>
    <property type="evidence" value="ECO:0007669"/>
    <property type="project" value="InterPro"/>
</dbReference>
<evidence type="ECO:0000313" key="8">
    <source>
        <dbReference type="EMBL" id="KAI6778626.1"/>
    </source>
</evidence>
<dbReference type="GO" id="GO:0005634">
    <property type="term" value="C:nucleus"/>
    <property type="evidence" value="ECO:0007669"/>
    <property type="project" value="UniProtKB-SubCell"/>
</dbReference>
<feature type="compositionally biased region" description="Polar residues" evidence="6">
    <location>
        <begin position="144"/>
        <end position="164"/>
    </location>
</feature>
<keyword evidence="3" id="KW-0238">DNA-binding</keyword>
<dbReference type="OrthoDB" id="5423360at2759"/>
<dbReference type="PROSITE" id="PS00463">
    <property type="entry name" value="ZN2_CY6_FUNGAL_1"/>
    <property type="match status" value="1"/>
</dbReference>
<dbReference type="GO" id="GO:0045944">
    <property type="term" value="P:positive regulation of transcription by RNA polymerase II"/>
    <property type="evidence" value="ECO:0007669"/>
    <property type="project" value="TreeGrafter"/>
</dbReference>
<evidence type="ECO:0000259" key="7">
    <source>
        <dbReference type="PROSITE" id="PS50048"/>
    </source>
</evidence>
<dbReference type="Gene3D" id="4.10.240.10">
    <property type="entry name" value="Zn(2)-C6 fungal-type DNA-binding domain"/>
    <property type="match status" value="1"/>
</dbReference>
<keyword evidence="4" id="KW-0804">Transcription</keyword>
<reference evidence="8" key="1">
    <citation type="journal article" date="2021" name="J Fungi (Basel)">
        <title>Genomic and Metabolomic Analyses of the Marine Fungus Emericellopsis cladophorae: Insights into Saltwater Adaptability Mechanisms and Its Biosynthetic Potential.</title>
        <authorList>
            <person name="Goncalves M.F.M."/>
            <person name="Hilario S."/>
            <person name="Van de Peer Y."/>
            <person name="Esteves A.C."/>
            <person name="Alves A."/>
        </authorList>
    </citation>
    <scope>NUCLEOTIDE SEQUENCE</scope>
    <source>
        <strain evidence="8">MUM 19.33</strain>
    </source>
</reference>
<name>A0A9Q0BBG6_9HYPO</name>
<dbReference type="SUPFAM" id="SSF57701">
    <property type="entry name" value="Zn2/Cys6 DNA-binding domain"/>
    <property type="match status" value="1"/>
</dbReference>
<dbReference type="AlphaFoldDB" id="A0A9Q0BBG6"/>
<dbReference type="GO" id="GO:0043565">
    <property type="term" value="F:sequence-specific DNA binding"/>
    <property type="evidence" value="ECO:0007669"/>
    <property type="project" value="TreeGrafter"/>
</dbReference>
<keyword evidence="9" id="KW-1185">Reference proteome</keyword>
<keyword evidence="2" id="KW-0805">Transcription regulation</keyword>
<dbReference type="PANTHER" id="PTHR47540">
    <property type="entry name" value="THIAMINE REPRESSIBLE GENES REGULATORY PROTEIN THI5"/>
    <property type="match status" value="1"/>
</dbReference>
<dbReference type="InterPro" id="IPR036864">
    <property type="entry name" value="Zn2-C6_fun-type_DNA-bd_sf"/>
</dbReference>
<proteinExistence type="predicted"/>
<evidence type="ECO:0000256" key="1">
    <source>
        <dbReference type="ARBA" id="ARBA00004123"/>
    </source>
</evidence>
<sequence>MEALALTGARHRACDPCRKRKIKCSQHTPLCRRCDNMRLQCQYSTIKTMGRPRKRKTSQAGDGPRPQARTRPEDETNLSTMFPMGSLPDGLDQGFPDFGPLLPFDSSLHSAPLWPSLLEDPGIPAPAVDATTGSFPDGVATPAQDFQTLYSPGSSAPQQQTPSRPGNKCACLEMVHRHFALTDDNDHSFTKTLSHLQSSTASASQILSCSACFDPNNSLYGLSKNIHLLGSLMSSIASTYASFLTYQRKVAMDASTKDDKITLPIGPDPGVQFRLSGQEYWSLLKTTVGSEIDHVMSLCTSFAERQTRTHSRGHEVCESGKPCHREDEEQEVVEEDKCPSNVDIAKSYSCFRTVEQVRAAILEARRIVRGEGWGEVNGQQCL</sequence>
<feature type="domain" description="Zn(2)-C6 fungal-type" evidence="7">
    <location>
        <begin position="13"/>
        <end position="43"/>
    </location>
</feature>
<dbReference type="InterPro" id="IPR001138">
    <property type="entry name" value="Zn2Cys6_DnaBD"/>
</dbReference>
<dbReference type="RefSeq" id="XP_051359482.1">
    <property type="nucleotide sequence ID" value="XM_051509489.1"/>
</dbReference>
<evidence type="ECO:0000256" key="3">
    <source>
        <dbReference type="ARBA" id="ARBA00023125"/>
    </source>
</evidence>
<comment type="subcellular location">
    <subcellularLocation>
        <location evidence="1">Nucleus</location>
    </subcellularLocation>
</comment>
<accession>A0A9Q0BBG6</accession>
<protein>
    <recommendedName>
        <fullName evidence="7">Zn(2)-C6 fungal-type domain-containing protein</fullName>
    </recommendedName>
</protein>
<evidence type="ECO:0000256" key="5">
    <source>
        <dbReference type="ARBA" id="ARBA00023242"/>
    </source>
</evidence>
<keyword evidence="5" id="KW-0539">Nucleus</keyword>
<dbReference type="Pfam" id="PF00172">
    <property type="entry name" value="Zn_clus"/>
    <property type="match status" value="1"/>
</dbReference>
<dbReference type="InterPro" id="IPR051711">
    <property type="entry name" value="Stress_Response_Reg"/>
</dbReference>
<dbReference type="PANTHER" id="PTHR47540:SF4">
    <property type="entry name" value="TRANSCRIPTION FACTOR RGLT"/>
    <property type="match status" value="1"/>
</dbReference>